<organism evidence="2 3">
    <name type="scientific">Discina gigas</name>
    <dbReference type="NCBI Taxonomy" id="1032678"/>
    <lineage>
        <taxon>Eukaryota</taxon>
        <taxon>Fungi</taxon>
        <taxon>Dikarya</taxon>
        <taxon>Ascomycota</taxon>
        <taxon>Pezizomycotina</taxon>
        <taxon>Pezizomycetes</taxon>
        <taxon>Pezizales</taxon>
        <taxon>Discinaceae</taxon>
        <taxon>Discina</taxon>
    </lineage>
</organism>
<keyword evidence="3" id="KW-1185">Reference proteome</keyword>
<proteinExistence type="predicted"/>
<evidence type="ECO:0000313" key="3">
    <source>
        <dbReference type="Proteomes" id="UP001447188"/>
    </source>
</evidence>
<dbReference type="EMBL" id="JBBBZM010000183">
    <property type="protein sequence ID" value="KAL0632169.1"/>
    <property type="molecule type" value="Genomic_DNA"/>
</dbReference>
<reference evidence="2 3" key="1">
    <citation type="submission" date="2024-02" db="EMBL/GenBank/DDBJ databases">
        <title>Discinaceae phylogenomics.</title>
        <authorList>
            <person name="Dirks A.C."/>
            <person name="James T.Y."/>
        </authorList>
    </citation>
    <scope>NUCLEOTIDE SEQUENCE [LARGE SCALE GENOMIC DNA]</scope>
    <source>
        <strain evidence="2 3">ACD0624</strain>
    </source>
</reference>
<dbReference type="InterPro" id="IPR027796">
    <property type="entry name" value="OTT_1508_deam-like"/>
</dbReference>
<feature type="compositionally biased region" description="Polar residues" evidence="1">
    <location>
        <begin position="490"/>
        <end position="510"/>
    </location>
</feature>
<feature type="region of interest" description="Disordered" evidence="1">
    <location>
        <begin position="479"/>
        <end position="518"/>
    </location>
</feature>
<accession>A0ABR3G886</accession>
<dbReference type="Pfam" id="PF14441">
    <property type="entry name" value="OTT_1508_deam"/>
    <property type="match status" value="1"/>
</dbReference>
<dbReference type="PANTHER" id="PTHR42037">
    <property type="match status" value="1"/>
</dbReference>
<dbReference type="Proteomes" id="UP001447188">
    <property type="component" value="Unassembled WGS sequence"/>
</dbReference>
<protein>
    <submittedName>
        <fullName evidence="2">Uncharacterized protein</fullName>
    </submittedName>
</protein>
<evidence type="ECO:0000313" key="2">
    <source>
        <dbReference type="EMBL" id="KAL0632169.1"/>
    </source>
</evidence>
<sequence>MYRNATGSADLHPDNIAYHKLVQLTCFLHELSPLYDPEDLDDSEPDSSVVGFQGTEALPGTEAELRQTLVDAIAFTACTDQAAKHVVAVAVEELKEKLGSGTRPTGLRFRLSMNGKISGKMLSELKELGVILAQVGMEDHGMDDVKNHIFSTIIKIKREHLAGFLSNSGHLPILSKLFDDARRKLTGPKGYKYPPYSKILKISSEEFNTIGAYTPKTHMIHMKAARAYFDELDQLCTKLTNKWKESPSHRRFNIPEVKDLIMLASRGRHSMCFPHLLTLGDETASRKLYQILRKLSRYWKCTKDLVECAQSESLTGLFKNVEFCAIPWTPAKSYTTPSLNQNQLLKFLTSLGYHEAEILKRCGSRYSGLNARFGRLQEKDLYVHAEIGLIYYYTTHPELQPAREIGCSKRACFLCDLFIKHHRNFRVRATHRKVYVGWGLPDLKGVRINDASSSEALENAIAKTVQGLEVAVKTKFDSPRDKQLNDLPPDSSSGVSETETVDSGTVTGSPVTEPMREAVDSVEPLDLYHDKIKNEREFPKISRTCTSLNSPFEGLRISNDASSTSVSKPDNRRVHSLWSIYK</sequence>
<name>A0ABR3G886_9PEZI</name>
<evidence type="ECO:0000256" key="1">
    <source>
        <dbReference type="SAM" id="MobiDB-lite"/>
    </source>
</evidence>
<dbReference type="PANTHER" id="PTHR42037:SF1">
    <property type="match status" value="1"/>
</dbReference>
<gene>
    <name evidence="2" type="ORF">Q9L58_008962</name>
</gene>
<comment type="caution">
    <text evidence="2">The sequence shown here is derived from an EMBL/GenBank/DDBJ whole genome shotgun (WGS) entry which is preliminary data.</text>
</comment>